<proteinExistence type="predicted"/>
<dbReference type="AlphaFoldDB" id="A0A0B7AP92"/>
<protein>
    <submittedName>
        <fullName evidence="1">Uncharacterized protein</fullName>
    </submittedName>
</protein>
<organism evidence="1">
    <name type="scientific">Arion vulgaris</name>
    <dbReference type="NCBI Taxonomy" id="1028688"/>
    <lineage>
        <taxon>Eukaryota</taxon>
        <taxon>Metazoa</taxon>
        <taxon>Spiralia</taxon>
        <taxon>Lophotrochozoa</taxon>
        <taxon>Mollusca</taxon>
        <taxon>Gastropoda</taxon>
        <taxon>Heterobranchia</taxon>
        <taxon>Euthyneura</taxon>
        <taxon>Panpulmonata</taxon>
        <taxon>Eupulmonata</taxon>
        <taxon>Stylommatophora</taxon>
        <taxon>Helicina</taxon>
        <taxon>Arionoidea</taxon>
        <taxon>Arionidae</taxon>
        <taxon>Arion</taxon>
    </lineage>
</organism>
<accession>A0A0B7AP92</accession>
<gene>
    <name evidence="1" type="primary">ORF128110</name>
</gene>
<dbReference type="EMBL" id="HACG01034951">
    <property type="protein sequence ID" value="CEK81816.1"/>
    <property type="molecule type" value="Transcribed_RNA"/>
</dbReference>
<sequence length="85" mass="9344">MDKYPHCLVKASGETKAIGVNPSRKFGVEPIRRTGIMRCPTGRSCNQTDNRHSACTPLDPISEVERGQLRLGQLSYSIKIAQACV</sequence>
<name>A0A0B7AP92_9EUPU</name>
<reference evidence="1" key="1">
    <citation type="submission" date="2014-12" db="EMBL/GenBank/DDBJ databases">
        <title>Insight into the proteome of Arion vulgaris.</title>
        <authorList>
            <person name="Aradska J."/>
            <person name="Bulat T."/>
            <person name="Smidak R."/>
            <person name="Sarate P."/>
            <person name="Gangsoo J."/>
            <person name="Sialana F."/>
            <person name="Bilban M."/>
            <person name="Lubec G."/>
        </authorList>
    </citation>
    <scope>NUCLEOTIDE SEQUENCE</scope>
    <source>
        <tissue evidence="1">Skin</tissue>
    </source>
</reference>
<evidence type="ECO:0000313" key="1">
    <source>
        <dbReference type="EMBL" id="CEK81816.1"/>
    </source>
</evidence>
<feature type="non-terminal residue" evidence="1">
    <location>
        <position position="85"/>
    </location>
</feature>